<protein>
    <submittedName>
        <fullName evidence="3">DEP domain-containing protein 1A-like</fullName>
    </submittedName>
</protein>
<accession>A0A6A7FU87</accession>
<dbReference type="Gene3D" id="1.10.10.10">
    <property type="entry name" value="Winged helix-like DNA-binding domain superfamily/Winged helix DNA-binding domain"/>
    <property type="match status" value="1"/>
</dbReference>
<dbReference type="SUPFAM" id="SSF46785">
    <property type="entry name" value="Winged helix' DNA-binding domain"/>
    <property type="match status" value="1"/>
</dbReference>
<dbReference type="InterPro" id="IPR036390">
    <property type="entry name" value="WH_DNA-bd_sf"/>
</dbReference>
<proteinExistence type="evidence at transcript level"/>
<feature type="region of interest" description="Disordered" evidence="1">
    <location>
        <begin position="268"/>
        <end position="299"/>
    </location>
</feature>
<dbReference type="AlphaFoldDB" id="A0A6A7FU87"/>
<evidence type="ECO:0000313" key="3">
    <source>
        <dbReference type="EMBL" id="LAC22161.1"/>
    </source>
</evidence>
<dbReference type="EMBL" id="IACT01002905">
    <property type="protein sequence ID" value="LAC22161.1"/>
    <property type="molecule type" value="mRNA"/>
</dbReference>
<reference evidence="3" key="1">
    <citation type="submission" date="2017-11" db="EMBL/GenBank/DDBJ databases">
        <title>The sensing device of the deep-sea amphipod.</title>
        <authorList>
            <person name="Kobayashi H."/>
            <person name="Nagahama T."/>
            <person name="Arai W."/>
            <person name="Sasagawa Y."/>
            <person name="Umeda M."/>
            <person name="Hayashi T."/>
            <person name="Nikaido I."/>
            <person name="Watanabe H."/>
            <person name="Oguri K."/>
            <person name="Kitazato H."/>
            <person name="Fujioka K."/>
            <person name="Kido Y."/>
            <person name="Takami H."/>
        </authorList>
    </citation>
    <scope>NUCLEOTIDE SEQUENCE</scope>
    <source>
        <tissue evidence="3">Whole body</tissue>
    </source>
</reference>
<feature type="region of interest" description="Disordered" evidence="1">
    <location>
        <begin position="396"/>
        <end position="428"/>
    </location>
</feature>
<evidence type="ECO:0000259" key="2">
    <source>
        <dbReference type="PROSITE" id="PS50186"/>
    </source>
</evidence>
<dbReference type="SMART" id="SM00049">
    <property type="entry name" value="DEP"/>
    <property type="match status" value="1"/>
</dbReference>
<dbReference type="PANTHER" id="PTHR16206">
    <property type="entry name" value="DEP DOMAIN-CONTAINING"/>
    <property type="match status" value="1"/>
</dbReference>
<dbReference type="PANTHER" id="PTHR16206:SF4">
    <property type="entry name" value="PROTEIN LET-99"/>
    <property type="match status" value="1"/>
</dbReference>
<organism evidence="3">
    <name type="scientific">Hirondellea gigas</name>
    <dbReference type="NCBI Taxonomy" id="1518452"/>
    <lineage>
        <taxon>Eukaryota</taxon>
        <taxon>Metazoa</taxon>
        <taxon>Ecdysozoa</taxon>
        <taxon>Arthropoda</taxon>
        <taxon>Crustacea</taxon>
        <taxon>Multicrustacea</taxon>
        <taxon>Malacostraca</taxon>
        <taxon>Eumalacostraca</taxon>
        <taxon>Peracarida</taxon>
        <taxon>Amphipoda</taxon>
        <taxon>Amphilochidea</taxon>
        <taxon>Lysianassida</taxon>
        <taxon>Lysianassidira</taxon>
        <taxon>Lysianassoidea</taxon>
        <taxon>Lysianassidae</taxon>
        <taxon>Hirondellea</taxon>
    </lineage>
</organism>
<dbReference type="InterPro" id="IPR000591">
    <property type="entry name" value="DEP_dom"/>
</dbReference>
<feature type="region of interest" description="Disordered" evidence="1">
    <location>
        <begin position="141"/>
        <end position="167"/>
    </location>
</feature>
<sequence length="580" mass="64127">MTDACQNGRIITGPYRATRLWNAAVRAFHGGMPVSRHRRGLRVYDDCFLGADAVTWLHKHLCGNPNFASSVSKEQTTSLLKKFLKCGLLEDAVSGSGSTGLFKDRGLYRFSRLSPLRALRTPGRRSCSELRCSSKLALQQQSASPSLPDQKVCDGNSFTRRNSGRERGSYRRCSNKVHSANVITGGSTWSTEADATWNSHVHNIDDNVNILSVDSTQQRMLNIDAPQRKMVPLPTELKNEEFKYPGTIGFTNKSEGKYSTERGDLEMMTDDKENNSALGRKNKKSKNDYKNKKLCKESKPSFRFPRRQALQAIENTTNNGSNKADHCNYSGNDPANNGPNYTKNYKAATFSAQTKDKYSSNVYVPLGEILNKKRKSSATIVKDEAQHNAINTITEINHQPGNRKDISTKENQFPSSDNHDPRYDVCNQTSKSRSRVKSFLVKSSGNSSKYYNLIPRFGGENGVTNKNTASTTIYASSKTISPKLLHSVSAAPRSTSVSTAALLSVDVGNASKINWEKYSTGSMLEQGKLLIPSAVSLDGACSSNSDAARNDHGVALASWNTENSHDLRLEQTYVEAWLEL</sequence>
<dbReference type="GO" id="GO:0035556">
    <property type="term" value="P:intracellular signal transduction"/>
    <property type="evidence" value="ECO:0007669"/>
    <property type="project" value="InterPro"/>
</dbReference>
<feature type="domain" description="DEP" evidence="2">
    <location>
        <begin position="28"/>
        <end position="112"/>
    </location>
</feature>
<dbReference type="InterPro" id="IPR036388">
    <property type="entry name" value="WH-like_DNA-bd_sf"/>
</dbReference>
<feature type="compositionally biased region" description="Basic and acidic residues" evidence="1">
    <location>
        <begin position="285"/>
        <end position="299"/>
    </location>
</feature>
<dbReference type="Pfam" id="PF00610">
    <property type="entry name" value="DEP"/>
    <property type="match status" value="1"/>
</dbReference>
<evidence type="ECO:0000256" key="1">
    <source>
        <dbReference type="SAM" id="MobiDB-lite"/>
    </source>
</evidence>
<name>A0A6A7FU87_9CRUS</name>
<dbReference type="PROSITE" id="PS50186">
    <property type="entry name" value="DEP"/>
    <property type="match status" value="1"/>
</dbReference>